<proteinExistence type="predicted"/>
<feature type="compositionally biased region" description="Basic and acidic residues" evidence="1">
    <location>
        <begin position="93"/>
        <end position="134"/>
    </location>
</feature>
<evidence type="ECO:0000313" key="2">
    <source>
        <dbReference type="EnsemblPlants" id="OMERI04G05150.1"/>
    </source>
</evidence>
<organism evidence="2">
    <name type="scientific">Oryza meridionalis</name>
    <dbReference type="NCBI Taxonomy" id="40149"/>
    <lineage>
        <taxon>Eukaryota</taxon>
        <taxon>Viridiplantae</taxon>
        <taxon>Streptophyta</taxon>
        <taxon>Embryophyta</taxon>
        <taxon>Tracheophyta</taxon>
        <taxon>Spermatophyta</taxon>
        <taxon>Magnoliopsida</taxon>
        <taxon>Liliopsida</taxon>
        <taxon>Poales</taxon>
        <taxon>Poaceae</taxon>
        <taxon>BOP clade</taxon>
        <taxon>Oryzoideae</taxon>
        <taxon>Oryzeae</taxon>
        <taxon>Oryzinae</taxon>
        <taxon>Oryza</taxon>
    </lineage>
</organism>
<dbReference type="AlphaFoldDB" id="A0A0E0DBT1"/>
<feature type="region of interest" description="Disordered" evidence="1">
    <location>
        <begin position="37"/>
        <end position="79"/>
    </location>
</feature>
<reference evidence="2" key="2">
    <citation type="submission" date="2018-05" db="EMBL/GenBank/DDBJ databases">
        <title>OmerRS3 (Oryza meridionalis Reference Sequence Version 3).</title>
        <authorList>
            <person name="Zhang J."/>
            <person name="Kudrna D."/>
            <person name="Lee S."/>
            <person name="Talag J."/>
            <person name="Welchert J."/>
            <person name="Wing R.A."/>
        </authorList>
    </citation>
    <scope>NUCLEOTIDE SEQUENCE [LARGE SCALE GENOMIC DNA]</scope>
    <source>
        <strain evidence="2">cv. OR44</strain>
    </source>
</reference>
<dbReference type="HOGENOM" id="CLU_1638067_0_0_1"/>
<evidence type="ECO:0000256" key="1">
    <source>
        <dbReference type="SAM" id="MobiDB-lite"/>
    </source>
</evidence>
<accession>A0A0E0DBT1</accession>
<name>A0A0E0DBT1_9ORYZ</name>
<feature type="region of interest" description="Disordered" evidence="1">
    <location>
        <begin position="93"/>
        <end position="155"/>
    </location>
</feature>
<keyword evidence="3" id="KW-1185">Reference proteome</keyword>
<feature type="compositionally biased region" description="Basic and acidic residues" evidence="1">
    <location>
        <begin position="48"/>
        <end position="65"/>
    </location>
</feature>
<sequence length="162" mass="18009">MKGRPRAAIKDRRRGSVVDRIIVEGVSGDLATGGPRVVGIGGAKRRQRPGDGKTSCGREAKDRRWGSWRASRRQGSVADRRYRGRVARGEGVRWRGDLPEGGRGDLVQRRDAEEARRDGEVERVARRADAEEARMRRRRSAGEDAEGGVGTRADLGRWIQII</sequence>
<evidence type="ECO:0000313" key="3">
    <source>
        <dbReference type="Proteomes" id="UP000008021"/>
    </source>
</evidence>
<dbReference type="Gramene" id="OMERI04G05150.1">
    <property type="protein sequence ID" value="OMERI04G05150.1"/>
    <property type="gene ID" value="OMERI04G05150"/>
</dbReference>
<dbReference type="Proteomes" id="UP000008021">
    <property type="component" value="Chromosome 4"/>
</dbReference>
<reference evidence="2" key="1">
    <citation type="submission" date="2015-04" db="UniProtKB">
        <authorList>
            <consortium name="EnsemblPlants"/>
        </authorList>
    </citation>
    <scope>IDENTIFICATION</scope>
</reference>
<protein>
    <submittedName>
        <fullName evidence="2">Uncharacterized protein</fullName>
    </submittedName>
</protein>
<dbReference type="EnsemblPlants" id="OMERI04G05150.1">
    <property type="protein sequence ID" value="OMERI04G05150.1"/>
    <property type="gene ID" value="OMERI04G05150"/>
</dbReference>